<organism evidence="1 2">
    <name type="scientific">Trichonephila clavipes</name>
    <name type="common">Golden silk orbweaver</name>
    <name type="synonym">Nephila clavipes</name>
    <dbReference type="NCBI Taxonomy" id="2585209"/>
    <lineage>
        <taxon>Eukaryota</taxon>
        <taxon>Metazoa</taxon>
        <taxon>Ecdysozoa</taxon>
        <taxon>Arthropoda</taxon>
        <taxon>Chelicerata</taxon>
        <taxon>Arachnida</taxon>
        <taxon>Araneae</taxon>
        <taxon>Araneomorphae</taxon>
        <taxon>Entelegynae</taxon>
        <taxon>Araneoidea</taxon>
        <taxon>Nephilidae</taxon>
        <taxon>Trichonephila</taxon>
    </lineage>
</organism>
<dbReference type="AlphaFoldDB" id="A0A8X6UWB6"/>
<evidence type="ECO:0000313" key="1">
    <source>
        <dbReference type="EMBL" id="GFX95236.1"/>
    </source>
</evidence>
<dbReference type="EMBL" id="BMAU01021185">
    <property type="protein sequence ID" value="GFX95236.1"/>
    <property type="molecule type" value="Genomic_DNA"/>
</dbReference>
<proteinExistence type="predicted"/>
<name>A0A8X6UWB6_TRICX</name>
<comment type="caution">
    <text evidence="1">The sequence shown here is derived from an EMBL/GenBank/DDBJ whole genome shotgun (WGS) entry which is preliminary data.</text>
</comment>
<sequence length="106" mass="12085">MKNFNKGIFRERRGLGMNSWPTCQEVADSRRWYGVVVWRSATLLRFRTTLSVASRPVLCSMKKHSLCVQGGTQGGSHNFCEVWFLLKSVARVATIVGDHHCHTPRH</sequence>
<dbReference type="Proteomes" id="UP000887159">
    <property type="component" value="Unassembled WGS sequence"/>
</dbReference>
<protein>
    <submittedName>
        <fullName evidence="1">Uncharacterized protein</fullName>
    </submittedName>
</protein>
<gene>
    <name evidence="1" type="ORF">TNCV_848271</name>
</gene>
<evidence type="ECO:0000313" key="2">
    <source>
        <dbReference type="Proteomes" id="UP000887159"/>
    </source>
</evidence>
<reference evidence="1" key="1">
    <citation type="submission" date="2020-08" db="EMBL/GenBank/DDBJ databases">
        <title>Multicomponent nature underlies the extraordinary mechanical properties of spider dragline silk.</title>
        <authorList>
            <person name="Kono N."/>
            <person name="Nakamura H."/>
            <person name="Mori M."/>
            <person name="Yoshida Y."/>
            <person name="Ohtoshi R."/>
            <person name="Malay A.D."/>
            <person name="Moran D.A.P."/>
            <person name="Tomita M."/>
            <person name="Numata K."/>
            <person name="Arakawa K."/>
        </authorList>
    </citation>
    <scope>NUCLEOTIDE SEQUENCE</scope>
</reference>
<accession>A0A8X6UWB6</accession>
<keyword evidence="2" id="KW-1185">Reference proteome</keyword>